<reference evidence="2" key="1">
    <citation type="submission" date="2022-03" db="EMBL/GenBank/DDBJ databases">
        <title>Streptomyces 7R015 and 7R016 isolated from Barleria lupulina in Thailand.</title>
        <authorList>
            <person name="Kanchanasin P."/>
            <person name="Phongsopitanun W."/>
            <person name="Tanasupawat S."/>
        </authorList>
    </citation>
    <scope>NUCLEOTIDE SEQUENCE</scope>
    <source>
        <strain evidence="2">7R016</strain>
    </source>
</reference>
<protein>
    <submittedName>
        <fullName evidence="2">Amidohydrolase family protein</fullName>
    </submittedName>
</protein>
<dbReference type="Pfam" id="PF01979">
    <property type="entry name" value="Amidohydro_1"/>
    <property type="match status" value="1"/>
</dbReference>
<dbReference type="PANTHER" id="PTHR43794:SF5">
    <property type="entry name" value="CHLOROHYDROLASE FAMILY PROTEIN"/>
    <property type="match status" value="1"/>
</dbReference>
<dbReference type="SUPFAM" id="SSF51556">
    <property type="entry name" value="Metallo-dependent hydrolases"/>
    <property type="match status" value="1"/>
</dbReference>
<dbReference type="PANTHER" id="PTHR43794">
    <property type="entry name" value="AMINOHYDROLASE SSNA-RELATED"/>
    <property type="match status" value="1"/>
</dbReference>
<dbReference type="InterPro" id="IPR032466">
    <property type="entry name" value="Metal_Hydrolase"/>
</dbReference>
<evidence type="ECO:0000313" key="3">
    <source>
        <dbReference type="Proteomes" id="UP001165270"/>
    </source>
</evidence>
<dbReference type="NCBIfam" id="NF006056">
    <property type="entry name" value="PRK08204.1"/>
    <property type="match status" value="1"/>
</dbReference>
<accession>A0ABS9XS78</accession>
<name>A0ABS9XS78_9ACTN</name>
<feature type="domain" description="Amidohydrolase-related" evidence="1">
    <location>
        <begin position="56"/>
        <end position="411"/>
    </location>
</feature>
<dbReference type="InterPro" id="IPR006680">
    <property type="entry name" value="Amidohydro-rel"/>
</dbReference>
<dbReference type="Proteomes" id="UP001165270">
    <property type="component" value="Unassembled WGS sequence"/>
</dbReference>
<dbReference type="Gene3D" id="3.20.20.140">
    <property type="entry name" value="Metal-dependent hydrolases"/>
    <property type="match status" value="1"/>
</dbReference>
<keyword evidence="3" id="KW-1185">Reference proteome</keyword>
<organism evidence="2 3">
    <name type="scientific">Streptomyces spinosisporus</name>
    <dbReference type="NCBI Taxonomy" id="2927582"/>
    <lineage>
        <taxon>Bacteria</taxon>
        <taxon>Bacillati</taxon>
        <taxon>Actinomycetota</taxon>
        <taxon>Actinomycetes</taxon>
        <taxon>Kitasatosporales</taxon>
        <taxon>Streptomycetaceae</taxon>
        <taxon>Streptomyces</taxon>
    </lineage>
</organism>
<dbReference type="Gene3D" id="2.30.40.10">
    <property type="entry name" value="Urease, subunit C, domain 1"/>
    <property type="match status" value="1"/>
</dbReference>
<dbReference type="InterPro" id="IPR011059">
    <property type="entry name" value="Metal-dep_hydrolase_composite"/>
</dbReference>
<dbReference type="SUPFAM" id="SSF51338">
    <property type="entry name" value="Composite domain of metallo-dependent hydrolases"/>
    <property type="match status" value="1"/>
</dbReference>
<gene>
    <name evidence="2" type="ORF">MQN93_34805</name>
</gene>
<proteinExistence type="predicted"/>
<sequence>MRSQRLLLRQGTVITMDDDLGDFAAADVLVDDGLIVAVAPDLGPVEAESIDAHGMIVLPGFVDTHRHTWQAALRGLAADWTLGQYMTGLHLGLSALFRPEDTYAGNLLGAVEALDSGITTMLDWSHNVNTPEHSDAAVQGLLESGIRAVFAHGGGADMYQVPSTVPHDEDVRRVRDRYFPSDDQLCTMAMALRGPQFATLDVTASDLRLARELGLPVTLHVGDGEWGRSRPVTRMKERGLLGPDITYVHCNTLADEELRDIADSGGSVSISPDIEMQMGHGWPATGRLMRVGIRPSLSIDTCVSNSGHMFGTMQLCLATQRAIDNEEPGASDRASVTLGSRDVLSFATRDGARACGLDDKVGSLTPGKQADIVLLRADTPSLAPLNNPVGQVVYSAHPGLVDTVLVAGRVVKSGGKLHGDLAERAVRLGEASRDSLFSRTRDTKNLTDARIGGTWQPAPLVTTEL</sequence>
<evidence type="ECO:0000259" key="1">
    <source>
        <dbReference type="Pfam" id="PF01979"/>
    </source>
</evidence>
<comment type="caution">
    <text evidence="2">The sequence shown here is derived from an EMBL/GenBank/DDBJ whole genome shotgun (WGS) entry which is preliminary data.</text>
</comment>
<dbReference type="EMBL" id="JALDAX010000018">
    <property type="protein sequence ID" value="MCI3244893.1"/>
    <property type="molecule type" value="Genomic_DNA"/>
</dbReference>
<dbReference type="InterPro" id="IPR050287">
    <property type="entry name" value="MTA/SAH_deaminase"/>
</dbReference>
<evidence type="ECO:0000313" key="2">
    <source>
        <dbReference type="EMBL" id="MCI3244893.1"/>
    </source>
</evidence>
<dbReference type="RefSeq" id="WP_242712652.1">
    <property type="nucleotide sequence ID" value="NZ_JALDAX010000018.1"/>
</dbReference>